<accession>A0A1S3KC19</accession>
<evidence type="ECO:0000256" key="9">
    <source>
        <dbReference type="ARBA" id="ARBA00023136"/>
    </source>
</evidence>
<reference evidence="11" key="1">
    <citation type="submission" date="2025-08" db="UniProtKB">
        <authorList>
            <consortium name="RefSeq"/>
        </authorList>
    </citation>
    <scope>IDENTIFICATION</scope>
    <source>
        <tissue evidence="11">Gonads</tissue>
    </source>
</reference>
<evidence type="ECO:0000313" key="11">
    <source>
        <dbReference type="RefSeq" id="XP_013420178.1"/>
    </source>
</evidence>
<organism evidence="10 11">
    <name type="scientific">Lingula anatina</name>
    <name type="common">Brachiopod</name>
    <name type="synonym">Lingula unguis</name>
    <dbReference type="NCBI Taxonomy" id="7574"/>
    <lineage>
        <taxon>Eukaryota</taxon>
        <taxon>Metazoa</taxon>
        <taxon>Spiralia</taxon>
        <taxon>Lophotrochozoa</taxon>
        <taxon>Brachiopoda</taxon>
        <taxon>Linguliformea</taxon>
        <taxon>Lingulata</taxon>
        <taxon>Lingulida</taxon>
        <taxon>Linguloidea</taxon>
        <taxon>Lingulidae</taxon>
        <taxon>Lingula</taxon>
    </lineage>
</organism>
<keyword evidence="6" id="KW-0999">Mitochondrion inner membrane</keyword>
<dbReference type="OrthoDB" id="6017729at2759"/>
<name>A0A1S3KC19_LINAN</name>
<keyword evidence="4" id="KW-0813">Transport</keyword>
<keyword evidence="8" id="KW-0496">Mitochondrion</keyword>
<dbReference type="GO" id="GO:0005743">
    <property type="term" value="C:mitochondrial inner membrane"/>
    <property type="evidence" value="ECO:0007669"/>
    <property type="project" value="UniProtKB-SubCell"/>
</dbReference>
<evidence type="ECO:0000256" key="5">
    <source>
        <dbReference type="ARBA" id="ARBA00022660"/>
    </source>
</evidence>
<evidence type="ECO:0000256" key="1">
    <source>
        <dbReference type="ARBA" id="ARBA00004443"/>
    </source>
</evidence>
<evidence type="ECO:0000256" key="2">
    <source>
        <dbReference type="ARBA" id="ARBA00008317"/>
    </source>
</evidence>
<sequence>MSDDEKGKGPKRSGLLTRVDGFFDIMTRPAYWAKAKMDSMQENHKNVYYHRKYNRVPTIDQCRVGDEICMYEANQQFKRDFLVDKEKMTLLRRRVKQCAINNEFKEEVMLFESCKEIEDLYKNALLAYSIKYGELGAYPTAKSCYMKQKHRMIWERRHGKTITAPER</sequence>
<dbReference type="RefSeq" id="XP_013420178.1">
    <property type="nucleotide sequence ID" value="XM_013564724.2"/>
</dbReference>
<comment type="similarity">
    <text evidence="2">Belongs to the complex I NDUFB10 subunit family.</text>
</comment>
<dbReference type="InterPro" id="IPR019377">
    <property type="entry name" value="NADH_UbQ_OxRdtase_su10"/>
</dbReference>
<dbReference type="PANTHER" id="PTHR13094:SF1">
    <property type="entry name" value="NADH DEHYDROGENASE [UBIQUINONE] 1 BETA SUBCOMPLEX SUBUNIT 10"/>
    <property type="match status" value="1"/>
</dbReference>
<evidence type="ECO:0000256" key="7">
    <source>
        <dbReference type="ARBA" id="ARBA00022982"/>
    </source>
</evidence>
<dbReference type="InterPro" id="IPR039993">
    <property type="entry name" value="NDUFB10"/>
</dbReference>
<evidence type="ECO:0000256" key="3">
    <source>
        <dbReference type="ARBA" id="ARBA00014109"/>
    </source>
</evidence>
<dbReference type="FunCoup" id="A0A1S3KC19">
    <property type="interactions" value="1589"/>
</dbReference>
<comment type="subcellular location">
    <subcellularLocation>
        <location evidence="1">Mitochondrion inner membrane</location>
        <topology evidence="1">Peripheral membrane protein</topology>
        <orientation evidence="1">Matrix side</orientation>
    </subcellularLocation>
</comment>
<proteinExistence type="inferred from homology"/>
<keyword evidence="9" id="KW-0472">Membrane</keyword>
<dbReference type="GeneID" id="106180674"/>
<dbReference type="InParanoid" id="A0A1S3KC19"/>
<keyword evidence="10" id="KW-1185">Reference proteome</keyword>
<evidence type="ECO:0000256" key="6">
    <source>
        <dbReference type="ARBA" id="ARBA00022792"/>
    </source>
</evidence>
<dbReference type="KEGG" id="lak:106180674"/>
<keyword evidence="5" id="KW-0679">Respiratory chain</keyword>
<protein>
    <recommendedName>
        <fullName evidence="3">NADH dehydrogenase [ubiquinone] 1 beta subcomplex subunit 10</fullName>
    </recommendedName>
</protein>
<evidence type="ECO:0000313" key="10">
    <source>
        <dbReference type="Proteomes" id="UP000085678"/>
    </source>
</evidence>
<gene>
    <name evidence="11" type="primary">LOC106180674</name>
</gene>
<dbReference type="STRING" id="7574.A0A1S3KC19"/>
<dbReference type="GO" id="GO:0045271">
    <property type="term" value="C:respiratory chain complex I"/>
    <property type="evidence" value="ECO:0007669"/>
    <property type="project" value="UniProtKB-ARBA"/>
</dbReference>
<evidence type="ECO:0000256" key="4">
    <source>
        <dbReference type="ARBA" id="ARBA00022448"/>
    </source>
</evidence>
<evidence type="ECO:0000256" key="8">
    <source>
        <dbReference type="ARBA" id="ARBA00023128"/>
    </source>
</evidence>
<keyword evidence="7" id="KW-0249">Electron transport</keyword>
<dbReference type="PANTHER" id="PTHR13094">
    <property type="entry name" value="NADH-UBIQUINONE OXIDOREDUCTASE PDSW SUBUNIT"/>
    <property type="match status" value="1"/>
</dbReference>
<dbReference type="Proteomes" id="UP000085678">
    <property type="component" value="Unplaced"/>
</dbReference>
<dbReference type="AlphaFoldDB" id="A0A1S3KC19"/>
<dbReference type="Pfam" id="PF10249">
    <property type="entry name" value="NDUFB10"/>
    <property type="match status" value="1"/>
</dbReference>